<dbReference type="Proteomes" id="UP000814140">
    <property type="component" value="Unassembled WGS sequence"/>
</dbReference>
<reference evidence="1" key="2">
    <citation type="journal article" date="2022" name="New Phytol.">
        <title>Evolutionary transition to the ectomycorrhizal habit in the genomes of a hyperdiverse lineage of mushroom-forming fungi.</title>
        <authorList>
            <person name="Looney B."/>
            <person name="Miyauchi S."/>
            <person name="Morin E."/>
            <person name="Drula E."/>
            <person name="Courty P.E."/>
            <person name="Kohler A."/>
            <person name="Kuo A."/>
            <person name="LaButti K."/>
            <person name="Pangilinan J."/>
            <person name="Lipzen A."/>
            <person name="Riley R."/>
            <person name="Andreopoulos W."/>
            <person name="He G."/>
            <person name="Johnson J."/>
            <person name="Nolan M."/>
            <person name="Tritt A."/>
            <person name="Barry K.W."/>
            <person name="Grigoriev I.V."/>
            <person name="Nagy L.G."/>
            <person name="Hibbett D."/>
            <person name="Henrissat B."/>
            <person name="Matheny P.B."/>
            <person name="Labbe J."/>
            <person name="Martin F.M."/>
        </authorList>
    </citation>
    <scope>NUCLEOTIDE SEQUENCE</scope>
    <source>
        <strain evidence="1">HHB10654</strain>
    </source>
</reference>
<name>A0ACB8T0V1_9AGAM</name>
<evidence type="ECO:0000313" key="2">
    <source>
        <dbReference type="Proteomes" id="UP000814140"/>
    </source>
</evidence>
<evidence type="ECO:0000313" key="1">
    <source>
        <dbReference type="EMBL" id="KAI0061733.1"/>
    </source>
</evidence>
<keyword evidence="2" id="KW-1185">Reference proteome</keyword>
<proteinExistence type="predicted"/>
<comment type="caution">
    <text evidence="1">The sequence shown here is derived from an EMBL/GenBank/DDBJ whole genome shotgun (WGS) entry which is preliminary data.</text>
</comment>
<accession>A0ACB8T0V1</accession>
<organism evidence="1 2">
    <name type="scientific">Artomyces pyxidatus</name>
    <dbReference type="NCBI Taxonomy" id="48021"/>
    <lineage>
        <taxon>Eukaryota</taxon>
        <taxon>Fungi</taxon>
        <taxon>Dikarya</taxon>
        <taxon>Basidiomycota</taxon>
        <taxon>Agaricomycotina</taxon>
        <taxon>Agaricomycetes</taxon>
        <taxon>Russulales</taxon>
        <taxon>Auriscalpiaceae</taxon>
        <taxon>Artomyces</taxon>
    </lineage>
</organism>
<sequence>MSVFTALGLLSCTVALWAVTTSIVKRLSRQLPLPPGPKPLPIIGNLLDVPTKAPWATYAKWAEQYGDVMSMTVLGKVMVILNSSTAVRDLLDKRGSIYSDRPVVPFTELSGVAHWDLSIIRYGEGWRIRRRLMEHSFRPASIVQYRQMQKSKVHETLRRLLRNPLDFDSHIKQLSSIVMSIVYGYDVKDHNDRFIQIADASNRIGAEANTPGAFLVNDLPFLRYLPGWLPGMRFKAVAQQSKNIAREMIENPFDFVKENMRNGTSRQCFVRENLNKSEKSDETAIAHVAAAIYGAGVHTTGSTIRTFLLAMALNPDVQQKAQAELDEVLGSAALPDFSDRPRLPYIEAICKEVIRWRTIVPLASYTTGVPHATMESDVYGGHLIPKGSVIFANAWSILHDPAVYPNPDTFNPGRFLEAGGRVLDDSTLSSMFGFGRRICPGRHLADASIWIFVVSFLSVFNVSDARDVHGNKARHDHPYADFLVSDAAPFTCYISVRDERSEGLIVSSAIAEVD</sequence>
<dbReference type="EMBL" id="MU277211">
    <property type="protein sequence ID" value="KAI0061733.1"/>
    <property type="molecule type" value="Genomic_DNA"/>
</dbReference>
<reference evidence="1" key="1">
    <citation type="submission" date="2021-03" db="EMBL/GenBank/DDBJ databases">
        <authorList>
            <consortium name="DOE Joint Genome Institute"/>
            <person name="Ahrendt S."/>
            <person name="Looney B.P."/>
            <person name="Miyauchi S."/>
            <person name="Morin E."/>
            <person name="Drula E."/>
            <person name="Courty P.E."/>
            <person name="Chicoki N."/>
            <person name="Fauchery L."/>
            <person name="Kohler A."/>
            <person name="Kuo A."/>
            <person name="Labutti K."/>
            <person name="Pangilinan J."/>
            <person name="Lipzen A."/>
            <person name="Riley R."/>
            <person name="Andreopoulos W."/>
            <person name="He G."/>
            <person name="Johnson J."/>
            <person name="Barry K.W."/>
            <person name="Grigoriev I.V."/>
            <person name="Nagy L."/>
            <person name="Hibbett D."/>
            <person name="Henrissat B."/>
            <person name="Matheny P.B."/>
            <person name="Labbe J."/>
            <person name="Martin F."/>
        </authorList>
    </citation>
    <scope>NUCLEOTIDE SEQUENCE</scope>
    <source>
        <strain evidence="1">HHB10654</strain>
    </source>
</reference>
<gene>
    <name evidence="1" type="ORF">BV25DRAFT_1916741</name>
</gene>
<protein>
    <submittedName>
        <fullName evidence="1">Cytochrome P450</fullName>
    </submittedName>
</protein>